<name>A4FQG4_SACEN</name>
<organism evidence="1 2">
    <name type="scientific">Saccharopolyspora erythraea (strain ATCC 11635 / DSM 40517 / JCM 4748 / NBRC 13426 / NCIMB 8594 / NRRL 2338)</name>
    <dbReference type="NCBI Taxonomy" id="405948"/>
    <lineage>
        <taxon>Bacteria</taxon>
        <taxon>Bacillati</taxon>
        <taxon>Actinomycetota</taxon>
        <taxon>Actinomycetes</taxon>
        <taxon>Pseudonocardiales</taxon>
        <taxon>Pseudonocardiaceae</taxon>
        <taxon>Saccharopolyspora</taxon>
    </lineage>
</organism>
<gene>
    <name evidence="1" type="ordered locus">SACE_7131</name>
</gene>
<keyword evidence="2" id="KW-1185">Reference proteome</keyword>
<evidence type="ECO:0000313" key="1">
    <source>
        <dbReference type="EMBL" id="CAM06289.1"/>
    </source>
</evidence>
<dbReference type="KEGG" id="sen:SACE_7131"/>
<reference evidence="1 2" key="1">
    <citation type="journal article" date="2007" name="Nat. Biotechnol.">
        <title>Complete genome sequence of the erythromycin-producing bacterium Saccharopolyspora erythraea NRRL23338.</title>
        <authorList>
            <person name="Oliynyk M."/>
            <person name="Samborskyy M."/>
            <person name="Lester J.B."/>
            <person name="Mironenko T."/>
            <person name="Scott N."/>
            <person name="Dickens S."/>
            <person name="Haydock S.F."/>
            <person name="Leadlay P.F."/>
        </authorList>
    </citation>
    <scope>NUCLEOTIDE SEQUENCE [LARGE SCALE GENOMIC DNA]</scope>
    <source>
        <strain evidence="2">ATCC 11635 / DSM 40517 / JCM 4748 / NBRC 13426 / NCIMB 8594 / NRRL 2338</strain>
    </source>
</reference>
<evidence type="ECO:0000313" key="2">
    <source>
        <dbReference type="Proteomes" id="UP000006728"/>
    </source>
</evidence>
<dbReference type="OrthoDB" id="3698532at2"/>
<dbReference type="EMBL" id="AM420293">
    <property type="protein sequence ID" value="CAM06289.1"/>
    <property type="molecule type" value="Genomic_DNA"/>
</dbReference>
<dbReference type="Proteomes" id="UP000006728">
    <property type="component" value="Chromosome"/>
</dbReference>
<protein>
    <recommendedName>
        <fullName evidence="3">DUF397 domain-containing protein</fullName>
    </recommendedName>
</protein>
<accession>A4FQG4</accession>
<dbReference type="AlphaFoldDB" id="A4FQG4"/>
<proteinExistence type="predicted"/>
<dbReference type="STRING" id="405948.SACE_7131"/>
<dbReference type="HOGENOM" id="CLU_2883218_0_0_11"/>
<sequence>MGAWAMIDRCPIDYNVCKDVIELRVGDGGDVLELTATESGLANLVAKATEALGAFRAAQVAGT</sequence>
<evidence type="ECO:0008006" key="3">
    <source>
        <dbReference type="Google" id="ProtNLM"/>
    </source>
</evidence>